<keyword evidence="3" id="KW-1185">Reference proteome</keyword>
<name>H1Q2Y0_9BACT</name>
<organism evidence="2 3">
    <name type="scientific">Prevotella micans F0438</name>
    <dbReference type="NCBI Taxonomy" id="883158"/>
    <lineage>
        <taxon>Bacteria</taxon>
        <taxon>Pseudomonadati</taxon>
        <taxon>Bacteroidota</taxon>
        <taxon>Bacteroidia</taxon>
        <taxon>Bacteroidales</taxon>
        <taxon>Prevotellaceae</taxon>
        <taxon>Prevotella</taxon>
    </lineage>
</organism>
<dbReference type="InterPro" id="IPR013783">
    <property type="entry name" value="Ig-like_fold"/>
</dbReference>
<feature type="signal peptide" evidence="1">
    <location>
        <begin position="1"/>
        <end position="18"/>
    </location>
</feature>
<gene>
    <name evidence="2" type="ORF">HMPREF9140_01268</name>
</gene>
<dbReference type="Proteomes" id="UP000016023">
    <property type="component" value="Unassembled WGS sequence"/>
</dbReference>
<dbReference type="RefSeq" id="WP_006952639.1">
    <property type="nucleotide sequence ID" value="NZ_JH594522.1"/>
</dbReference>
<dbReference type="Gene3D" id="2.40.128.720">
    <property type="match status" value="1"/>
</dbReference>
<accession>H1Q2Y0</accession>
<dbReference type="HOGENOM" id="CLU_288182_0_0_10"/>
<dbReference type="PATRIC" id="fig|883158.3.peg.1274"/>
<dbReference type="EMBL" id="AGWK01000036">
    <property type="protein sequence ID" value="EHO69578.1"/>
    <property type="molecule type" value="Genomic_DNA"/>
</dbReference>
<sequence length="878" mass="99051">MRRILLAIALLCSLGSLAQTTPVKKTAMIKALGVSFVDMGEGQQPKRIEENKNLDKFFYDANGNMVQTSKYTFIKGTMVLKKDTIYTYDASNKLVCDSSDKMKTNYYYDSQGKLERVISYSYRSLSPQRRDSVVCTYDANNRLIVKTHYNDKSLKRSEEKYIYDVGGKLSNIETHSFQASGNSKKSMQTNYFYNSANLLAEEQVVKFSGTKEDMQSRKLYTYDANGRLESDTIYAKVKSNFRLTMKHVYHYDGAELIPTSVEEFSYNSQTENFTETAKMEYVNGIHSADRVPLNVKVSKGDKITDVKIALNQPTDAQGLMGYNVIADYIVLDTIFKGNEFTIPGQTRGKHCYRVVPVYADNITANCSELISHEINITLSAPKNPVLVSKEYYTRWVVKFKWDAPDSQGATLKGYRWKAQNGTNMSTGNTNDPEQLFGTFDYYGKEVAEVSLYAIYEEGESDPVIFSLDLSDTKDQITEHWQNQGFTTKNANGTTTQIGRYYYNSSSIGEELDFQVNCLPDGTPTERRKCTTKLYSTKLLTDITEAYDAESLGWKNHIKIVYGYTPAGTLESKTTYRFDTDAKEFRKKEAEWYHFDYSVSYSTPAQTTRYEFNSEDDSTLVAFIKTSLTDKVAGVYTQTDKIFNSDGPLAGLLGQVETVYADKNKMISRTVSNIINGNLTLDTRTSREYSKETNLCTREVEEKYEGGTWKLTSEKLFIPSKEYHFTRTPKSLHFSDNTLTWAEPERTKDLTGYKILINGVEKATVTERSYKPTGLKNGKYIFIVMPLYNGSDGSLSKALNVKINNPADGISAVSSGNIQISDDRATVSSAVRIEAYDTNGRKLASSVGSTIALPRQSKGLLLLKAVYSDGSRRTFKLAR</sequence>
<keyword evidence="1" id="KW-0732">Signal</keyword>
<dbReference type="Gene3D" id="2.60.40.10">
    <property type="entry name" value="Immunoglobulins"/>
    <property type="match status" value="1"/>
</dbReference>
<evidence type="ECO:0000313" key="2">
    <source>
        <dbReference type="EMBL" id="EHO69578.1"/>
    </source>
</evidence>
<dbReference type="AlphaFoldDB" id="H1Q2Y0"/>
<feature type="chain" id="PRO_5003552244" description="Secretion system C-terminal sorting domain-containing protein" evidence="1">
    <location>
        <begin position="19"/>
        <end position="878"/>
    </location>
</feature>
<evidence type="ECO:0000256" key="1">
    <source>
        <dbReference type="SAM" id="SignalP"/>
    </source>
</evidence>
<protein>
    <recommendedName>
        <fullName evidence="4">Secretion system C-terminal sorting domain-containing protein</fullName>
    </recommendedName>
</protein>
<evidence type="ECO:0008006" key="4">
    <source>
        <dbReference type="Google" id="ProtNLM"/>
    </source>
</evidence>
<evidence type="ECO:0000313" key="3">
    <source>
        <dbReference type="Proteomes" id="UP000016023"/>
    </source>
</evidence>
<reference evidence="2 3" key="1">
    <citation type="submission" date="2011-12" db="EMBL/GenBank/DDBJ databases">
        <title>The Genome Sequence of Prevotella micans F0438.</title>
        <authorList>
            <consortium name="The Broad Institute Genome Sequencing Platform"/>
            <person name="Earl A."/>
            <person name="Ward D."/>
            <person name="Feldgarden M."/>
            <person name="Gevers D."/>
            <person name="Izard J."/>
            <person name="Baranova O.V."/>
            <person name="Blanton J.M."/>
            <person name="Wade W.G."/>
            <person name="Dewhirst F.E."/>
            <person name="Young S.K."/>
            <person name="Zeng Q."/>
            <person name="Gargeya S."/>
            <person name="Fitzgerald M."/>
            <person name="Haas B."/>
            <person name="Abouelleil A."/>
            <person name="Alvarado L."/>
            <person name="Arachchi H.M."/>
            <person name="Berlin A."/>
            <person name="Chapman S.B."/>
            <person name="Gearin G."/>
            <person name="Goldberg J."/>
            <person name="Griggs A."/>
            <person name="Gujja S."/>
            <person name="Hansen M."/>
            <person name="Heiman D."/>
            <person name="Howarth C."/>
            <person name="Larimer J."/>
            <person name="Lui A."/>
            <person name="MacDonald P.J.P."/>
            <person name="McCowen C."/>
            <person name="Montmayeur A."/>
            <person name="Murphy C."/>
            <person name="Neiman D."/>
            <person name="Pearson M."/>
            <person name="Priest M."/>
            <person name="Roberts A."/>
            <person name="Saif S."/>
            <person name="Shea T."/>
            <person name="Sisk P."/>
            <person name="Stolte C."/>
            <person name="Sykes S."/>
            <person name="Wortman J."/>
            <person name="Nusbaum C."/>
            <person name="Birren B."/>
        </authorList>
    </citation>
    <scope>NUCLEOTIDE SEQUENCE [LARGE SCALE GENOMIC DNA]</scope>
    <source>
        <strain evidence="2 3">F0438</strain>
    </source>
</reference>
<comment type="caution">
    <text evidence="2">The sequence shown here is derived from an EMBL/GenBank/DDBJ whole genome shotgun (WGS) entry which is preliminary data.</text>
</comment>
<proteinExistence type="predicted"/>